<evidence type="ECO:0000256" key="3">
    <source>
        <dbReference type="ARBA" id="ARBA00016937"/>
    </source>
</evidence>
<dbReference type="InterPro" id="IPR013520">
    <property type="entry name" value="Ribonucl_H"/>
</dbReference>
<accession>B3RTI8</accession>
<dbReference type="PANTHER" id="PTHR12801">
    <property type="entry name" value="RNA EXONUCLEASE REXO1 / RECO3 FAMILY MEMBER-RELATED"/>
    <property type="match status" value="1"/>
</dbReference>
<dbReference type="FunCoup" id="B3RTI8">
    <property type="interactions" value="1185"/>
</dbReference>
<keyword evidence="7" id="KW-0269">Exonuclease</keyword>
<dbReference type="InterPro" id="IPR047021">
    <property type="entry name" value="REXO1/3/4-like"/>
</dbReference>
<feature type="domain" description="Exonuclease" evidence="10">
    <location>
        <begin position="5"/>
        <end position="168"/>
    </location>
</feature>
<dbReference type="InterPro" id="IPR037431">
    <property type="entry name" value="REX4_DEDDh_dom"/>
</dbReference>
<dbReference type="eggNOG" id="KOG2249">
    <property type="taxonomic scope" value="Eukaryota"/>
</dbReference>
<protein>
    <recommendedName>
        <fullName evidence="3">RNA exonuclease 4</fullName>
    </recommendedName>
</protein>
<dbReference type="CTD" id="6753388"/>
<dbReference type="AlphaFoldDB" id="B3RTI8"/>
<dbReference type="CDD" id="cd06144">
    <property type="entry name" value="REX4_like"/>
    <property type="match status" value="1"/>
</dbReference>
<keyword evidence="8" id="KW-0539">Nucleus</keyword>
<dbReference type="FunFam" id="3.30.420.10:FF:000007">
    <property type="entry name" value="Interferon-stimulated exonuclease gene 20"/>
    <property type="match status" value="1"/>
</dbReference>
<evidence type="ECO:0000313" key="11">
    <source>
        <dbReference type="EMBL" id="EDV25635.1"/>
    </source>
</evidence>
<evidence type="ECO:0000256" key="7">
    <source>
        <dbReference type="ARBA" id="ARBA00022839"/>
    </source>
</evidence>
<dbReference type="GO" id="GO:0004527">
    <property type="term" value="F:exonuclease activity"/>
    <property type="evidence" value="ECO:0000318"/>
    <property type="project" value="GO_Central"/>
</dbReference>
<evidence type="ECO:0000256" key="4">
    <source>
        <dbReference type="ARBA" id="ARBA00022552"/>
    </source>
</evidence>
<dbReference type="KEGG" id="tad:TRIADDRAFT_5070"/>
<comment type="similarity">
    <text evidence="2">Belongs to the REXO4 family.</text>
</comment>
<gene>
    <name evidence="11" type="ORF">TRIADDRAFT_5070</name>
</gene>
<dbReference type="SMART" id="SM00479">
    <property type="entry name" value="EXOIII"/>
    <property type="match status" value="1"/>
</dbReference>
<evidence type="ECO:0000313" key="12">
    <source>
        <dbReference type="Proteomes" id="UP000009022"/>
    </source>
</evidence>
<dbReference type="GO" id="GO:0006364">
    <property type="term" value="P:rRNA processing"/>
    <property type="evidence" value="ECO:0007669"/>
    <property type="project" value="UniProtKB-KW"/>
</dbReference>
<dbReference type="Gene3D" id="3.30.420.10">
    <property type="entry name" value="Ribonuclease H-like superfamily/Ribonuclease H"/>
    <property type="match status" value="1"/>
</dbReference>
<dbReference type="GeneID" id="6753388"/>
<dbReference type="PhylomeDB" id="B3RTI8"/>
<dbReference type="SUPFAM" id="SSF53098">
    <property type="entry name" value="Ribonuclease H-like"/>
    <property type="match status" value="1"/>
</dbReference>
<dbReference type="HOGENOM" id="CLU_022453_3_1_1"/>
<dbReference type="InterPro" id="IPR012337">
    <property type="entry name" value="RNaseH-like_sf"/>
</dbReference>
<dbReference type="GO" id="GO:0003676">
    <property type="term" value="F:nucleic acid binding"/>
    <property type="evidence" value="ECO:0007669"/>
    <property type="project" value="InterPro"/>
</dbReference>
<dbReference type="GO" id="GO:0008408">
    <property type="term" value="F:3'-5' exonuclease activity"/>
    <property type="evidence" value="ECO:0007669"/>
    <property type="project" value="InterPro"/>
</dbReference>
<dbReference type="OrthoDB" id="16516at2759"/>
<proteinExistence type="inferred from homology"/>
<dbReference type="InParanoid" id="B3RTI8"/>
<feature type="non-terminal residue" evidence="11">
    <location>
        <position position="1"/>
    </location>
</feature>
<evidence type="ECO:0000256" key="2">
    <source>
        <dbReference type="ARBA" id="ARBA00010489"/>
    </source>
</evidence>
<evidence type="ECO:0000256" key="8">
    <source>
        <dbReference type="ARBA" id="ARBA00023242"/>
    </source>
</evidence>
<keyword evidence="5" id="KW-0540">Nuclease</keyword>
<dbReference type="Proteomes" id="UP000009022">
    <property type="component" value="Unassembled WGS sequence"/>
</dbReference>
<dbReference type="PANTHER" id="PTHR12801:SF45">
    <property type="entry name" value="RNA EXONUCLEASE 4"/>
    <property type="match status" value="1"/>
</dbReference>
<keyword evidence="4" id="KW-0698">rRNA processing</keyword>
<name>B3RTI8_TRIAD</name>
<evidence type="ECO:0000256" key="1">
    <source>
        <dbReference type="ARBA" id="ARBA00004123"/>
    </source>
</evidence>
<evidence type="ECO:0000256" key="5">
    <source>
        <dbReference type="ARBA" id="ARBA00022722"/>
    </source>
</evidence>
<sequence>PSADQLVGLDCEMVGVGKSKRSALARVSIVSYDGVIVYDKYVRPDEEITDYRTRWSGIRKSHMKQAISMTQARQEVLTILRDKIVIGHGLKFDFEVLQFQLPSTSKRDTANYLWLRRLADVRPCVTPSLKTLARIILNKTIQTGEHCSVEDARTAMQLYRLVSNKWELDLKQHSKSFMEDEYWP</sequence>
<feature type="non-terminal residue" evidence="11">
    <location>
        <position position="184"/>
    </location>
</feature>
<organism evidence="11 12">
    <name type="scientific">Trichoplax adhaerens</name>
    <name type="common">Trichoplax reptans</name>
    <dbReference type="NCBI Taxonomy" id="10228"/>
    <lineage>
        <taxon>Eukaryota</taxon>
        <taxon>Metazoa</taxon>
        <taxon>Placozoa</taxon>
        <taxon>Uniplacotomia</taxon>
        <taxon>Trichoplacea</taxon>
        <taxon>Trichoplacidae</taxon>
        <taxon>Trichoplax</taxon>
    </lineage>
</organism>
<dbReference type="STRING" id="10228.B3RTI8"/>
<dbReference type="GO" id="GO:0006396">
    <property type="term" value="P:RNA processing"/>
    <property type="evidence" value="ECO:0000318"/>
    <property type="project" value="GO_Central"/>
</dbReference>
<dbReference type="GO" id="GO:0005634">
    <property type="term" value="C:nucleus"/>
    <property type="evidence" value="ECO:0000318"/>
    <property type="project" value="GO_Central"/>
</dbReference>
<dbReference type="EMBL" id="DS985244">
    <property type="protein sequence ID" value="EDV25635.1"/>
    <property type="molecule type" value="Genomic_DNA"/>
</dbReference>
<keyword evidence="12" id="KW-1185">Reference proteome</keyword>
<reference evidence="11 12" key="1">
    <citation type="journal article" date="2008" name="Nature">
        <title>The Trichoplax genome and the nature of placozoans.</title>
        <authorList>
            <person name="Srivastava M."/>
            <person name="Begovic E."/>
            <person name="Chapman J."/>
            <person name="Putnam N.H."/>
            <person name="Hellsten U."/>
            <person name="Kawashima T."/>
            <person name="Kuo A."/>
            <person name="Mitros T."/>
            <person name="Salamov A."/>
            <person name="Carpenter M.L."/>
            <person name="Signorovitch A.Y."/>
            <person name="Moreno M.A."/>
            <person name="Kamm K."/>
            <person name="Grimwood J."/>
            <person name="Schmutz J."/>
            <person name="Shapiro H."/>
            <person name="Grigoriev I.V."/>
            <person name="Buss L.W."/>
            <person name="Schierwater B."/>
            <person name="Dellaporta S.L."/>
            <person name="Rokhsar D.S."/>
        </authorList>
    </citation>
    <scope>NUCLEOTIDE SEQUENCE [LARGE SCALE GENOMIC DNA]</scope>
    <source>
        <strain evidence="11 12">Grell-BS-1999</strain>
    </source>
</reference>
<evidence type="ECO:0000256" key="6">
    <source>
        <dbReference type="ARBA" id="ARBA00022801"/>
    </source>
</evidence>
<comment type="function">
    <text evidence="9">Exoribonuclease involved in ribosome biosynthesis. Involved in the processing of ITS1, the internal transcribed spacer localized between the 18S and 5.8S rRNAs.</text>
</comment>
<dbReference type="Pfam" id="PF00929">
    <property type="entry name" value="RNase_T"/>
    <property type="match status" value="1"/>
</dbReference>
<evidence type="ECO:0000259" key="10">
    <source>
        <dbReference type="SMART" id="SM00479"/>
    </source>
</evidence>
<keyword evidence="6" id="KW-0378">Hydrolase</keyword>
<dbReference type="RefSeq" id="XP_002111668.1">
    <property type="nucleotide sequence ID" value="XM_002111632.1"/>
</dbReference>
<comment type="subcellular location">
    <subcellularLocation>
        <location evidence="1">Nucleus</location>
    </subcellularLocation>
</comment>
<evidence type="ECO:0000256" key="9">
    <source>
        <dbReference type="ARBA" id="ARBA00025599"/>
    </source>
</evidence>
<dbReference type="OMA" id="LFRSCEH"/>
<dbReference type="InterPro" id="IPR036397">
    <property type="entry name" value="RNaseH_sf"/>
</dbReference>